<evidence type="ECO:0000313" key="4">
    <source>
        <dbReference type="EMBL" id="MBA8957487.1"/>
    </source>
</evidence>
<dbReference type="AlphaFoldDB" id="A0A7W3M098"/>
<reference evidence="4 5" key="1">
    <citation type="submission" date="2020-08" db="EMBL/GenBank/DDBJ databases">
        <title>Genomic Encyclopedia of Type Strains, Phase IV (KMG-IV): sequencing the most valuable type-strain genomes for metagenomic binning, comparative biology and taxonomic classification.</title>
        <authorList>
            <person name="Goeker M."/>
        </authorList>
    </citation>
    <scope>NUCLEOTIDE SEQUENCE [LARGE SCALE GENOMIC DNA]</scope>
    <source>
        <strain evidence="4 5">DSM 44197</strain>
    </source>
</reference>
<dbReference type="PANTHER" id="PTHR47485:SF1">
    <property type="entry name" value="THYLAKOID LUMENAL 17.4 KDA PROTEIN, CHLOROPLASTIC"/>
    <property type="match status" value="1"/>
</dbReference>
<proteinExistence type="predicted"/>
<feature type="region of interest" description="Disordered" evidence="2">
    <location>
        <begin position="1"/>
        <end position="28"/>
    </location>
</feature>
<keyword evidence="1" id="KW-0677">Repeat</keyword>
<organism evidence="4 5">
    <name type="scientific">Actinomadura namibiensis</name>
    <dbReference type="NCBI Taxonomy" id="182080"/>
    <lineage>
        <taxon>Bacteria</taxon>
        <taxon>Bacillati</taxon>
        <taxon>Actinomycetota</taxon>
        <taxon>Actinomycetes</taxon>
        <taxon>Streptosporangiales</taxon>
        <taxon>Thermomonosporaceae</taxon>
        <taxon>Actinomadura</taxon>
    </lineage>
</organism>
<evidence type="ECO:0000256" key="2">
    <source>
        <dbReference type="SAM" id="MobiDB-lite"/>
    </source>
</evidence>
<keyword evidence="5" id="KW-1185">Reference proteome</keyword>
<gene>
    <name evidence="4" type="ORF">HNR61_009180</name>
</gene>
<keyword evidence="3" id="KW-0812">Transmembrane</keyword>
<feature type="transmembrane region" description="Helical" evidence="3">
    <location>
        <begin position="58"/>
        <end position="80"/>
    </location>
</feature>
<dbReference type="RefSeq" id="WP_182849301.1">
    <property type="nucleotide sequence ID" value="NZ_JACJIA010000024.1"/>
</dbReference>
<dbReference type="Pfam" id="PF00805">
    <property type="entry name" value="Pentapeptide"/>
    <property type="match status" value="2"/>
</dbReference>
<keyword evidence="3" id="KW-0472">Membrane</keyword>
<feature type="compositionally biased region" description="Pro residues" evidence="2">
    <location>
        <begin position="1"/>
        <end position="15"/>
    </location>
</feature>
<name>A0A7W3M098_ACTNM</name>
<dbReference type="Gene3D" id="2.160.20.80">
    <property type="entry name" value="E3 ubiquitin-protein ligase SopA"/>
    <property type="match status" value="1"/>
</dbReference>
<dbReference type="InterPro" id="IPR001646">
    <property type="entry name" value="5peptide_repeat"/>
</dbReference>
<evidence type="ECO:0000313" key="5">
    <source>
        <dbReference type="Proteomes" id="UP000572680"/>
    </source>
</evidence>
<dbReference type="Proteomes" id="UP000572680">
    <property type="component" value="Unassembled WGS sequence"/>
</dbReference>
<evidence type="ECO:0008006" key="6">
    <source>
        <dbReference type="Google" id="ProtNLM"/>
    </source>
</evidence>
<dbReference type="PANTHER" id="PTHR47485">
    <property type="entry name" value="THYLAKOID LUMENAL 17.4 KDA PROTEIN, CHLOROPLASTIC"/>
    <property type="match status" value="1"/>
</dbReference>
<dbReference type="SUPFAM" id="SSF141571">
    <property type="entry name" value="Pentapeptide repeat-like"/>
    <property type="match status" value="1"/>
</dbReference>
<comment type="caution">
    <text evidence="4">The sequence shown here is derived from an EMBL/GenBank/DDBJ whole genome shotgun (WGS) entry which is preliminary data.</text>
</comment>
<accession>A0A7W3M098</accession>
<sequence length="297" mass="33271">MTSPADPPAAPPADPPVEGRLRPPTQEELDQLPVRDRLELLELQRQRRDARRHSRHQWFNSFGIAFGVLFTAASLISTWLTLQATKEGQITDRYTKAIEQLGSPKPEVRIGGIYALERLMVDSDRDRFTVMPVLAAYVRSHAQDKPPVGSDQSRLAVDVEAALKALSSSGYYWDLSINLRNVDLHGKNLRGTLLYRANLAEANLRKTSLNLADLRRAEMGGADLREAKMYGAILRQASLAGVDLRGADLRGADLFKTNLSQVKWNNADLRGADLRQARGVRAEQVRRVARTDRHTRF</sequence>
<dbReference type="EMBL" id="JACJIA010000024">
    <property type="protein sequence ID" value="MBA8957487.1"/>
    <property type="molecule type" value="Genomic_DNA"/>
</dbReference>
<evidence type="ECO:0000256" key="1">
    <source>
        <dbReference type="ARBA" id="ARBA00022737"/>
    </source>
</evidence>
<protein>
    <recommendedName>
        <fullName evidence="6">Pentapeptide repeat-containing protein</fullName>
    </recommendedName>
</protein>
<evidence type="ECO:0000256" key="3">
    <source>
        <dbReference type="SAM" id="Phobius"/>
    </source>
</evidence>
<keyword evidence="3" id="KW-1133">Transmembrane helix</keyword>